<name>A0ACC0D891_9PEZI</name>
<sequence>MPDLNLVRARWDFLSTIHPLFLYAESLPTIEGADEGQYGYMSGDNIDHLKNEITMLRNDFKLNIIKQQQVDVDQLTTEDSTLEELQLDLEVLLGELENLVDQKVIHDEELERTDAAEALSCFPRLVALRNLLRQHDNPDSEPEWHPDTEDKSIFEGDSGFSGFTQTTFTTTEAESNQGKRYSYTSLAQAASYIWFPQEANDIETCRRVVSRFGIVLDRLLGDSVGSWSMEAQTLDYTTQDVEAIQYAYGFASACTSLFSQMVNSTKCGTLHQARLHLSGFKTDELRMNIDTCQDAGWISASFIRSFDQPEPEPEPFDFGHICSQCPSTEAGPEILHVAFNSDGMWEYPVNSGTGSDPPSSPGRDQYTALDSLLTHQDHLTPKYRKLIGVLLAASLFQLGNSPWIEQQLAPDTIFVPSRAPDRARLQQWCPRVVCSLLPKNDVERDDESELMIRSDTIAAFGVLVLELEADRQAPWDPSDSDWLSGEKSNQVRLARVLKSWEELISDDYRGVARACLEFSSLVDNVNHSEIEADKKSLAVIYKCILEPLFRHMMKSFGNLGPLFKGMFGPVRGLAAPMNLSASSTAKRILFDDDESTSKPDDRNSAGSFLRNLKPFFQMISHLYLDESASLTKLPRKEKIRIAVLDSGVDDTDPKIRGAMKVRRINTCKSFVGRPDQWQDSHGHGTHVTRLLLETAPRAEIFIAKICTGKMINDEFMPGIARAIDWAVEECDADIISMSFGFEDENELIDTAVDNAMDAGKLIFASASNNGGISGRARPARYEGVICIHATDGKGNKGGMNPTPMINSDNFATLGVAVPSKWKTKEVWKTGTSFATPIAAGLAADVLEFANRKCINLKPRKQKLLYQKRGMQAIFRKMAEHRDGYDFIHPGRLWKDWHDVIQMERDAARTIEDIMQNL</sequence>
<dbReference type="Proteomes" id="UP001497680">
    <property type="component" value="Unassembled WGS sequence"/>
</dbReference>
<accession>A0ACC0D891</accession>
<comment type="caution">
    <text evidence="1">The sequence shown here is derived from an EMBL/GenBank/DDBJ whole genome shotgun (WGS) entry which is preliminary data.</text>
</comment>
<dbReference type="EMBL" id="MU394299">
    <property type="protein sequence ID" value="KAI6088745.1"/>
    <property type="molecule type" value="Genomic_DNA"/>
</dbReference>
<evidence type="ECO:0000313" key="2">
    <source>
        <dbReference type="Proteomes" id="UP001497680"/>
    </source>
</evidence>
<keyword evidence="2" id="KW-1185">Reference proteome</keyword>
<proteinExistence type="predicted"/>
<reference evidence="1 2" key="1">
    <citation type="journal article" date="2022" name="New Phytol.">
        <title>Ecological generalism drives hyperdiversity of secondary metabolite gene clusters in xylarialean endophytes.</title>
        <authorList>
            <person name="Franco M.E.E."/>
            <person name="Wisecaver J.H."/>
            <person name="Arnold A.E."/>
            <person name="Ju Y.M."/>
            <person name="Slot J.C."/>
            <person name="Ahrendt S."/>
            <person name="Moore L.P."/>
            <person name="Eastman K.E."/>
            <person name="Scott K."/>
            <person name="Konkel Z."/>
            <person name="Mondo S.J."/>
            <person name="Kuo A."/>
            <person name="Hayes R.D."/>
            <person name="Haridas S."/>
            <person name="Andreopoulos B."/>
            <person name="Riley R."/>
            <person name="LaButti K."/>
            <person name="Pangilinan J."/>
            <person name="Lipzen A."/>
            <person name="Amirebrahimi M."/>
            <person name="Yan J."/>
            <person name="Adam C."/>
            <person name="Keymanesh K."/>
            <person name="Ng V."/>
            <person name="Louie K."/>
            <person name="Northen T."/>
            <person name="Drula E."/>
            <person name="Henrissat B."/>
            <person name="Hsieh H.M."/>
            <person name="Youens-Clark K."/>
            <person name="Lutzoni F."/>
            <person name="Miadlikowska J."/>
            <person name="Eastwood D.C."/>
            <person name="Hamelin R.C."/>
            <person name="Grigoriev I.V."/>
            <person name="U'Ren J.M."/>
        </authorList>
    </citation>
    <scope>NUCLEOTIDE SEQUENCE [LARGE SCALE GENOMIC DNA]</scope>
    <source>
        <strain evidence="1 2">ER1909</strain>
    </source>
</reference>
<protein>
    <submittedName>
        <fullName evidence="1">Uncharacterized protein</fullName>
    </submittedName>
</protein>
<evidence type="ECO:0000313" key="1">
    <source>
        <dbReference type="EMBL" id="KAI6088745.1"/>
    </source>
</evidence>
<organism evidence="1 2">
    <name type="scientific">Hypoxylon rubiginosum</name>
    <dbReference type="NCBI Taxonomy" id="110542"/>
    <lineage>
        <taxon>Eukaryota</taxon>
        <taxon>Fungi</taxon>
        <taxon>Dikarya</taxon>
        <taxon>Ascomycota</taxon>
        <taxon>Pezizomycotina</taxon>
        <taxon>Sordariomycetes</taxon>
        <taxon>Xylariomycetidae</taxon>
        <taxon>Xylariales</taxon>
        <taxon>Hypoxylaceae</taxon>
        <taxon>Hypoxylon</taxon>
    </lineage>
</organism>
<gene>
    <name evidence="1" type="ORF">F4821DRAFT_232882</name>
</gene>